<dbReference type="PANTHER" id="PTHR38365">
    <property type="entry name" value="C2 DOMAIN-CONTAINING PROTEIN-RELATED"/>
    <property type="match status" value="1"/>
</dbReference>
<sequence>MINLSKETRRKRRLIREGKQKIDHDVRTELIFTISRVFTADDDKDVLKLNYGFNRYMVMAWTDETEEYITRVVRGFTNQYVMFNEELVIPLDSPRRYLYIELARGFSSREPSTSTNIVVKGRAKIRLPPLNSNFGEISGVVDLVGLDSDRSCVVIGALKYSMRLHRFVVL</sequence>
<organism evidence="1 2">
    <name type="scientific">Capsella rubella</name>
    <dbReference type="NCBI Taxonomy" id="81985"/>
    <lineage>
        <taxon>Eukaryota</taxon>
        <taxon>Viridiplantae</taxon>
        <taxon>Streptophyta</taxon>
        <taxon>Embryophyta</taxon>
        <taxon>Tracheophyta</taxon>
        <taxon>Spermatophyta</taxon>
        <taxon>Magnoliopsida</taxon>
        <taxon>eudicotyledons</taxon>
        <taxon>Gunneridae</taxon>
        <taxon>Pentapetalae</taxon>
        <taxon>rosids</taxon>
        <taxon>malvids</taxon>
        <taxon>Brassicales</taxon>
        <taxon>Brassicaceae</taxon>
        <taxon>Camelineae</taxon>
        <taxon>Capsella</taxon>
    </lineage>
</organism>
<protein>
    <submittedName>
        <fullName evidence="1">Uncharacterized protein</fullName>
    </submittedName>
</protein>
<dbReference type="OrthoDB" id="1039460at2759"/>
<dbReference type="AlphaFoldDB" id="R0H5L6"/>
<dbReference type="EMBL" id="KB870811">
    <property type="protein sequence ID" value="EOA18848.1"/>
    <property type="molecule type" value="Genomic_DNA"/>
</dbReference>
<gene>
    <name evidence="1" type="ORF">CARUB_v10007470mg</name>
</gene>
<keyword evidence="2" id="KW-1185">Reference proteome</keyword>
<dbReference type="KEGG" id="crb:17880634"/>
<evidence type="ECO:0000313" key="1">
    <source>
        <dbReference type="EMBL" id="EOA18848.1"/>
    </source>
</evidence>
<dbReference type="PANTHER" id="PTHR38365:SF1">
    <property type="entry name" value="C2 DOMAIN-CONTAINING PROTEIN"/>
    <property type="match status" value="1"/>
</dbReference>
<name>R0H5L6_9BRAS</name>
<dbReference type="Proteomes" id="UP000029121">
    <property type="component" value="Unassembled WGS sequence"/>
</dbReference>
<accession>R0H5L6</accession>
<evidence type="ECO:0000313" key="2">
    <source>
        <dbReference type="Proteomes" id="UP000029121"/>
    </source>
</evidence>
<dbReference type="STRING" id="81985.R0H5L6"/>
<reference evidence="2" key="1">
    <citation type="journal article" date="2013" name="Nat. Genet.">
        <title>The Capsella rubella genome and the genomic consequences of rapid mating system evolution.</title>
        <authorList>
            <person name="Slotte T."/>
            <person name="Hazzouri K.M."/>
            <person name="Agren J.A."/>
            <person name="Koenig D."/>
            <person name="Maumus F."/>
            <person name="Guo Y.L."/>
            <person name="Steige K."/>
            <person name="Platts A.E."/>
            <person name="Escobar J.S."/>
            <person name="Newman L.K."/>
            <person name="Wang W."/>
            <person name="Mandakova T."/>
            <person name="Vello E."/>
            <person name="Smith L.M."/>
            <person name="Henz S.R."/>
            <person name="Steffen J."/>
            <person name="Takuno S."/>
            <person name="Brandvain Y."/>
            <person name="Coop G."/>
            <person name="Andolfatto P."/>
            <person name="Hu T.T."/>
            <person name="Blanchette M."/>
            <person name="Clark R.M."/>
            <person name="Quesneville H."/>
            <person name="Nordborg M."/>
            <person name="Gaut B.S."/>
            <person name="Lysak M.A."/>
            <person name="Jenkins J."/>
            <person name="Grimwood J."/>
            <person name="Chapman J."/>
            <person name="Prochnik S."/>
            <person name="Shu S."/>
            <person name="Rokhsar D."/>
            <person name="Schmutz J."/>
            <person name="Weigel D."/>
            <person name="Wright S.I."/>
        </authorList>
    </citation>
    <scope>NUCLEOTIDE SEQUENCE [LARGE SCALE GENOMIC DNA]</scope>
    <source>
        <strain evidence="2">cv. Monte Gargano</strain>
    </source>
</reference>
<proteinExistence type="predicted"/>
<dbReference type="eggNOG" id="ENOG502S88M">
    <property type="taxonomic scope" value="Eukaryota"/>
</dbReference>